<dbReference type="EMBL" id="BTSX01000003">
    <property type="protein sequence ID" value="GMS90093.1"/>
    <property type="molecule type" value="Genomic_DNA"/>
</dbReference>
<dbReference type="Pfam" id="PF01344">
    <property type="entry name" value="Kelch_1"/>
    <property type="match status" value="1"/>
</dbReference>
<dbReference type="SMART" id="SM00225">
    <property type="entry name" value="BTB"/>
    <property type="match status" value="1"/>
</dbReference>
<evidence type="ECO:0000313" key="4">
    <source>
        <dbReference type="EMBL" id="GMS90093.1"/>
    </source>
</evidence>
<dbReference type="InterPro" id="IPR011333">
    <property type="entry name" value="SKP1/BTB/POZ_sf"/>
</dbReference>
<evidence type="ECO:0000256" key="1">
    <source>
        <dbReference type="ARBA" id="ARBA00022441"/>
    </source>
</evidence>
<proteinExistence type="predicted"/>
<dbReference type="InterPro" id="IPR017096">
    <property type="entry name" value="BTB-kelch_protein"/>
</dbReference>
<organism evidence="4 5">
    <name type="scientific">Pristionchus entomophagus</name>
    <dbReference type="NCBI Taxonomy" id="358040"/>
    <lineage>
        <taxon>Eukaryota</taxon>
        <taxon>Metazoa</taxon>
        <taxon>Ecdysozoa</taxon>
        <taxon>Nematoda</taxon>
        <taxon>Chromadorea</taxon>
        <taxon>Rhabditida</taxon>
        <taxon>Rhabditina</taxon>
        <taxon>Diplogasteromorpha</taxon>
        <taxon>Diplogasteroidea</taxon>
        <taxon>Neodiplogasteridae</taxon>
        <taxon>Pristionchus</taxon>
    </lineage>
</organism>
<dbReference type="InterPro" id="IPR006652">
    <property type="entry name" value="Kelch_1"/>
</dbReference>
<keyword evidence="1" id="KW-0880">Kelch repeat</keyword>
<dbReference type="PIRSF" id="PIRSF037037">
    <property type="entry name" value="Kelch-like_protein_gigaxonin"/>
    <property type="match status" value="1"/>
</dbReference>
<dbReference type="InterPro" id="IPR011043">
    <property type="entry name" value="Gal_Oxase/kelch_b-propeller"/>
</dbReference>
<reference evidence="4" key="1">
    <citation type="submission" date="2023-10" db="EMBL/GenBank/DDBJ databases">
        <title>Genome assembly of Pristionchus species.</title>
        <authorList>
            <person name="Yoshida K."/>
            <person name="Sommer R.J."/>
        </authorList>
    </citation>
    <scope>NUCLEOTIDE SEQUENCE</scope>
    <source>
        <strain evidence="4">RS0144</strain>
    </source>
</reference>
<name>A0AAV5T472_9BILA</name>
<keyword evidence="5" id="KW-1185">Reference proteome</keyword>
<dbReference type="SUPFAM" id="SSF54695">
    <property type="entry name" value="POZ domain"/>
    <property type="match status" value="1"/>
</dbReference>
<accession>A0AAV5T472</accession>
<evidence type="ECO:0000259" key="3">
    <source>
        <dbReference type="PROSITE" id="PS50097"/>
    </source>
</evidence>
<dbReference type="Gene3D" id="3.30.710.10">
    <property type="entry name" value="Potassium Channel Kv1.1, Chain A"/>
    <property type="match status" value="1"/>
</dbReference>
<dbReference type="Pfam" id="PF24681">
    <property type="entry name" value="Kelch_KLHDC2_KLHL20_DRC7"/>
    <property type="match status" value="1"/>
</dbReference>
<dbReference type="SMART" id="SM00612">
    <property type="entry name" value="Kelch"/>
    <property type="match status" value="6"/>
</dbReference>
<comment type="caution">
    <text evidence="4">The sequence shown here is derived from an EMBL/GenBank/DDBJ whole genome shotgun (WGS) entry which is preliminary data.</text>
</comment>
<dbReference type="Gene3D" id="2.120.10.80">
    <property type="entry name" value="Kelch-type beta propeller"/>
    <property type="match status" value="1"/>
</dbReference>
<dbReference type="PANTHER" id="PTHR45632">
    <property type="entry name" value="LD33804P"/>
    <property type="match status" value="1"/>
</dbReference>
<dbReference type="InterPro" id="IPR011705">
    <property type="entry name" value="BACK"/>
</dbReference>
<dbReference type="Gene3D" id="1.25.40.420">
    <property type="match status" value="1"/>
</dbReference>
<evidence type="ECO:0000256" key="2">
    <source>
        <dbReference type="ARBA" id="ARBA00022737"/>
    </source>
</evidence>
<dbReference type="Proteomes" id="UP001432027">
    <property type="component" value="Unassembled WGS sequence"/>
</dbReference>
<dbReference type="SUPFAM" id="SSF50965">
    <property type="entry name" value="Galactose oxidase, central domain"/>
    <property type="match status" value="1"/>
</dbReference>
<dbReference type="InterPro" id="IPR000210">
    <property type="entry name" value="BTB/POZ_dom"/>
</dbReference>
<dbReference type="Pfam" id="PF00651">
    <property type="entry name" value="BTB"/>
    <property type="match status" value="1"/>
</dbReference>
<feature type="non-terminal residue" evidence="4">
    <location>
        <position position="1"/>
    </location>
</feature>
<dbReference type="InterPro" id="IPR015915">
    <property type="entry name" value="Kelch-typ_b-propeller"/>
</dbReference>
<dbReference type="AlphaFoldDB" id="A0AAV5T472"/>
<keyword evidence="2" id="KW-0677">Repeat</keyword>
<gene>
    <name evidence="4" type="ORF">PENTCL1PPCAC_12268</name>
</gene>
<dbReference type="SMART" id="SM00875">
    <property type="entry name" value="BACK"/>
    <property type="match status" value="1"/>
</dbReference>
<dbReference type="PROSITE" id="PS50097">
    <property type="entry name" value="BTB"/>
    <property type="match status" value="1"/>
</dbReference>
<protein>
    <recommendedName>
        <fullName evidence="3">BTB domain-containing protein</fullName>
    </recommendedName>
</protein>
<evidence type="ECO:0000313" key="5">
    <source>
        <dbReference type="Proteomes" id="UP001432027"/>
    </source>
</evidence>
<dbReference type="PANTHER" id="PTHR45632:SF26">
    <property type="entry name" value="BTB DOMAIN-CONTAINING PROTEIN"/>
    <property type="match status" value="1"/>
</dbReference>
<sequence>SSFHYLSSSTMASTSTANAPSFKIGEKVVPIVGIDQPRDQQVDHPVSDAIAAFDDKRTAGQDFDAKIIVGREIFSAHKDLLVSRIPFFYALFSSNLAESKTGEVTITEFDAATIKSLLDYAYTGRITITEDNVQDLAMGANFWQIESVTDECSDFMRRRLRVANALPIQHICRSMGHVKFTPMVDGFIDKNFVSVSQTPEFLQLSVEELDGFLHRNSINVDDESQVFEALTRWMGTDEGKMQHGARLLRAVRCTRLPLEYITGTIEKTLWVASNHQCIELVNEAKAYISNKNSEMKSFNRAERICYDAHRVIMPVGWLSNAQNPATSTMSAYDPIMNVWQQCENLKGVRGRNAVAIIGKTIYAMGGYNGTERLATCEQYDTQTNQWSDLPDMSCKRAAMAYGVIDGKIYVAGGYDGSAALKNVEVFDPSTKTWSPVAPMTKPRGAPASCVYNGRLYVIGGHDGTVIWSDGEYYNPENNTWTAIAPMMKSNRAQKRCRFGAAVLNGKIYVAGGFDGAAFLRDVARYDPSTNTWENLKDMETRRSRACLAVSCGKLFVLGGFDGLNNVSRVDMYQPEADSWLQRADMPNAGGIFVGMLPVPATIPSPVANLEEGDIAPVETA</sequence>
<feature type="domain" description="BTB" evidence="3">
    <location>
        <begin position="63"/>
        <end position="130"/>
    </location>
</feature>
<dbReference type="Pfam" id="PF07707">
    <property type="entry name" value="BACK"/>
    <property type="match status" value="1"/>
</dbReference>